<comment type="caution">
    <text evidence="2">The sequence shown here is derived from an EMBL/GenBank/DDBJ whole genome shotgun (WGS) entry which is preliminary data.</text>
</comment>
<organism evidence="2 3">
    <name type="scientific">Metaclostridioides mangenotii</name>
    <dbReference type="NCBI Taxonomy" id="1540"/>
    <lineage>
        <taxon>Bacteria</taxon>
        <taxon>Bacillati</taxon>
        <taxon>Bacillota</taxon>
        <taxon>Clostridia</taxon>
        <taxon>Peptostreptococcales</taxon>
        <taxon>Peptostreptococcaceae</taxon>
        <taxon>Metaclostridioides</taxon>
    </lineage>
</organism>
<dbReference type="SUPFAM" id="SSF48452">
    <property type="entry name" value="TPR-like"/>
    <property type="match status" value="1"/>
</dbReference>
<reference evidence="2 3" key="1">
    <citation type="submission" date="2021-03" db="EMBL/GenBank/DDBJ databases">
        <title>Genomic Encyclopedia of Type Strains, Phase IV (KMG-IV): sequencing the most valuable type-strain genomes for metagenomic binning, comparative biology and taxonomic classification.</title>
        <authorList>
            <person name="Goeker M."/>
        </authorList>
    </citation>
    <scope>NUCLEOTIDE SEQUENCE [LARGE SCALE GENOMIC DNA]</scope>
    <source>
        <strain evidence="2 3">DSM 1289</strain>
    </source>
</reference>
<dbReference type="Proteomes" id="UP000767291">
    <property type="component" value="Unassembled WGS sequence"/>
</dbReference>
<dbReference type="Pfam" id="PF00535">
    <property type="entry name" value="Glycos_transf_2"/>
    <property type="match status" value="1"/>
</dbReference>
<dbReference type="Gene3D" id="1.25.40.10">
    <property type="entry name" value="Tetratricopeptide repeat domain"/>
    <property type="match status" value="1"/>
</dbReference>
<dbReference type="Gene3D" id="3.90.550.10">
    <property type="entry name" value="Spore Coat Polysaccharide Biosynthesis Protein SpsA, Chain A"/>
    <property type="match status" value="1"/>
</dbReference>
<gene>
    <name evidence="2" type="ORF">J2Z43_002055</name>
</gene>
<protein>
    <submittedName>
        <fullName evidence="2">Glycosyltransferase involved in cell wall biosynthesis</fullName>
    </submittedName>
</protein>
<evidence type="ECO:0000313" key="3">
    <source>
        <dbReference type="Proteomes" id="UP000767291"/>
    </source>
</evidence>
<sequence length="718" mass="85524">MLLSVVMMVKNEDRFLRKTLNALKPITDSIDSEIIILDTGSTDKTVEIAKTFTDKVYFCEWNDDFGSMRNKSISYASGEWLLVIDADEVLNESKDLIEFFKSDMHKIYNSASIEVNNIMNGKTELNNYESSVELVRLFRKSGFKYTGKIHEQPIFSEPLFRRLSKFNHYGYLFVDEEFRMNKIKRNYDILVKELKDKPNEPYLIYQLGKNFMSEKKDREALDYIEKSYKIYEDANNIPGYVTSTLVMLYFINGKYKKCEEICLKYIEDDKNNIDIYYFLGKVQRNLGNMENSMLYYERYLYLLENYELSTQANDMLTDSATLSNRDRVIIELIEMHYVFEEYEKVLEKYKSINTFENKKDVYKLVFASLDKLNKRNEILDYYAEIPNSRIEKNIFYNNIEIFVRTLKEEDKTYIYEKLSSLNDNYGRLNKARLQSYVSIEECKKILKNEKDTLYSPVINIAINKGENLLEIFYDLDSVWVEKYMQHELKHNKDLSVVLYQYIMSQPNTDDFNKIRIYRILSKVLLENGSLYDSRYKQILYIYAMYSYQYICSLYKNFNDHELLKYVNNDVDRFVIEFKIFNEAYRCEEHISIEKLQSLLYEYPRYAKAIKLIIEDLQEELKETEELRKLRNMFLDNIENMINVGEIHAANSLLTEYLSKFDEDVRVLNIKGILLILDSKFEEADLIFKSALSMDFTNEDTIHNINYLKVKLGESYCIG</sequence>
<feature type="domain" description="Glycosyltransferase 2-like" evidence="1">
    <location>
        <begin position="4"/>
        <end position="110"/>
    </location>
</feature>
<dbReference type="CDD" id="cd02511">
    <property type="entry name" value="Beta4Glucosyltransferase"/>
    <property type="match status" value="1"/>
</dbReference>
<dbReference type="PANTHER" id="PTHR43630:SF2">
    <property type="entry name" value="GLYCOSYLTRANSFERASE"/>
    <property type="match status" value="1"/>
</dbReference>
<dbReference type="SUPFAM" id="SSF53448">
    <property type="entry name" value="Nucleotide-diphospho-sugar transferases"/>
    <property type="match status" value="1"/>
</dbReference>
<dbReference type="InterPro" id="IPR011990">
    <property type="entry name" value="TPR-like_helical_dom_sf"/>
</dbReference>
<keyword evidence="3" id="KW-1185">Reference proteome</keyword>
<dbReference type="Pfam" id="PF13181">
    <property type="entry name" value="TPR_8"/>
    <property type="match status" value="1"/>
</dbReference>
<dbReference type="EMBL" id="JAGGJX010000004">
    <property type="protein sequence ID" value="MBP1855657.1"/>
    <property type="molecule type" value="Genomic_DNA"/>
</dbReference>
<dbReference type="InterPro" id="IPR019734">
    <property type="entry name" value="TPR_rpt"/>
</dbReference>
<dbReference type="InterPro" id="IPR029044">
    <property type="entry name" value="Nucleotide-diphossugar_trans"/>
</dbReference>
<evidence type="ECO:0000313" key="2">
    <source>
        <dbReference type="EMBL" id="MBP1855657.1"/>
    </source>
</evidence>
<dbReference type="SMART" id="SM00028">
    <property type="entry name" value="TPR"/>
    <property type="match status" value="3"/>
</dbReference>
<dbReference type="RefSeq" id="WP_234926350.1">
    <property type="nucleotide sequence ID" value="NZ_BAAACS010000004.1"/>
</dbReference>
<name>A0ABS4ECJ2_9FIRM</name>
<dbReference type="InterPro" id="IPR001173">
    <property type="entry name" value="Glyco_trans_2-like"/>
</dbReference>
<proteinExistence type="predicted"/>
<accession>A0ABS4ECJ2</accession>
<dbReference type="PANTHER" id="PTHR43630">
    <property type="entry name" value="POLY-BETA-1,6-N-ACETYL-D-GLUCOSAMINE SYNTHASE"/>
    <property type="match status" value="1"/>
</dbReference>
<evidence type="ECO:0000259" key="1">
    <source>
        <dbReference type="Pfam" id="PF00535"/>
    </source>
</evidence>